<gene>
    <name evidence="2" type="ORF">QF034_007577</name>
</gene>
<reference evidence="2 3" key="1">
    <citation type="submission" date="2023-07" db="EMBL/GenBank/DDBJ databases">
        <title>Comparative genomics of wheat-associated soil bacteria to identify genetic determinants of phenazine resistance.</title>
        <authorList>
            <person name="Mouncey N."/>
        </authorList>
    </citation>
    <scope>NUCLEOTIDE SEQUENCE [LARGE SCALE GENOMIC DNA]</scope>
    <source>
        <strain evidence="2 3">B3I12</strain>
    </source>
</reference>
<evidence type="ECO:0000313" key="3">
    <source>
        <dbReference type="Proteomes" id="UP001232755"/>
    </source>
</evidence>
<evidence type="ECO:0000313" key="2">
    <source>
        <dbReference type="EMBL" id="MDQ0753346.1"/>
    </source>
</evidence>
<dbReference type="RefSeq" id="WP_307179204.1">
    <property type="nucleotide sequence ID" value="NZ_JAUSYP010000001.1"/>
</dbReference>
<keyword evidence="1" id="KW-1133">Transmembrane helix</keyword>
<feature type="transmembrane region" description="Helical" evidence="1">
    <location>
        <begin position="30"/>
        <end position="51"/>
    </location>
</feature>
<keyword evidence="1" id="KW-0812">Transmembrane</keyword>
<comment type="caution">
    <text evidence="2">The sequence shown here is derived from an EMBL/GenBank/DDBJ whole genome shotgun (WGS) entry which is preliminary data.</text>
</comment>
<keyword evidence="1" id="KW-0472">Membrane</keyword>
<name>A0ABU0R109_9ACTN</name>
<organism evidence="2 3">
    <name type="scientific">Streptomyces africanus</name>
    <dbReference type="NCBI Taxonomy" id="231024"/>
    <lineage>
        <taxon>Bacteria</taxon>
        <taxon>Bacillati</taxon>
        <taxon>Actinomycetota</taxon>
        <taxon>Actinomycetes</taxon>
        <taxon>Kitasatosporales</taxon>
        <taxon>Streptomycetaceae</taxon>
        <taxon>Streptomyces</taxon>
    </lineage>
</organism>
<keyword evidence="3" id="KW-1185">Reference proteome</keyword>
<dbReference type="Proteomes" id="UP001232755">
    <property type="component" value="Unassembled WGS sequence"/>
</dbReference>
<sequence>MSFLGGVDDLELFLSRCRVMSVASVIRAEMAAAGLALAAATLPLTFALASIEGS</sequence>
<protein>
    <submittedName>
        <fullName evidence="2">Uncharacterized protein</fullName>
    </submittedName>
</protein>
<dbReference type="EMBL" id="JAUSYP010000001">
    <property type="protein sequence ID" value="MDQ0753346.1"/>
    <property type="molecule type" value="Genomic_DNA"/>
</dbReference>
<evidence type="ECO:0000256" key="1">
    <source>
        <dbReference type="SAM" id="Phobius"/>
    </source>
</evidence>
<accession>A0ABU0R109</accession>
<proteinExistence type="predicted"/>